<evidence type="ECO:0000313" key="2">
    <source>
        <dbReference type="Proteomes" id="UP000270272"/>
    </source>
</evidence>
<dbReference type="GeneID" id="45137941"/>
<dbReference type="Proteomes" id="UP000270272">
    <property type="component" value="Chromosome"/>
</dbReference>
<dbReference type="AlphaFoldDB" id="A0A447UKK9"/>
<organism evidence="1 2">
    <name type="scientific">Citrobacter koseri</name>
    <name type="common">Citrobacter diversus</name>
    <dbReference type="NCBI Taxonomy" id="545"/>
    <lineage>
        <taxon>Bacteria</taxon>
        <taxon>Pseudomonadati</taxon>
        <taxon>Pseudomonadota</taxon>
        <taxon>Gammaproteobacteria</taxon>
        <taxon>Enterobacterales</taxon>
        <taxon>Enterobacteriaceae</taxon>
        <taxon>Citrobacter</taxon>
    </lineage>
</organism>
<name>A0A447UKK9_CITKO</name>
<dbReference type="RefSeq" id="WP_024130945.1">
    <property type="nucleotide sequence ID" value="NZ_CP052059.1"/>
</dbReference>
<proteinExistence type="predicted"/>
<evidence type="ECO:0000313" key="1">
    <source>
        <dbReference type="EMBL" id="VEB88964.1"/>
    </source>
</evidence>
<protein>
    <submittedName>
        <fullName evidence="1">Uncharacterized protein</fullName>
    </submittedName>
</protein>
<dbReference type="EMBL" id="LR134204">
    <property type="protein sequence ID" value="VEB88964.1"/>
    <property type="molecule type" value="Genomic_DNA"/>
</dbReference>
<reference evidence="1 2" key="1">
    <citation type="submission" date="2018-12" db="EMBL/GenBank/DDBJ databases">
        <authorList>
            <consortium name="Pathogen Informatics"/>
        </authorList>
    </citation>
    <scope>NUCLEOTIDE SEQUENCE [LARGE SCALE GENOMIC DNA]</scope>
    <source>
        <strain evidence="1 2">NCTC11075</strain>
    </source>
</reference>
<sequence>MSHLFYPEGNDLPGYEWSRLLGQTQGTDFNFAALADALDCQRDFYGAGIIYNDGYRSFLVRPSKRSPTPGLNQITHVIVTQTTQLSREGMEKSVKEAVKDPSIGIEIASTALSCGACILTAVACAASMTAVPLTGGMSTPLAVFATAGTIATAVQCANGLWRLYDIGLNDAQNVDWIDQQGWYTATSTALDLISLVSLAGPLKEVIMTYKVMKSTSSMKVIDWLKRYPRMERVRLTEAIIKQLNPGISNKTMKAMIRAGKYPRRYPTEGLHRELIKQLISAMTSTMAVSGSAVSGVIHSPESISTSGEYVFGLLQSVDTIN</sequence>
<accession>A0A447UKK9</accession>
<gene>
    <name evidence="1" type="ORF">NCTC11075_02022</name>
</gene>